<dbReference type="EC" id="6.3.2.8" evidence="3 14"/>
<dbReference type="InterPro" id="IPR050061">
    <property type="entry name" value="MurCDEF_pg_biosynth"/>
</dbReference>
<dbReference type="Pfam" id="PF02875">
    <property type="entry name" value="Mur_ligase_C"/>
    <property type="match status" value="1"/>
</dbReference>
<evidence type="ECO:0000256" key="4">
    <source>
        <dbReference type="ARBA" id="ARBA00022490"/>
    </source>
</evidence>
<evidence type="ECO:0000256" key="8">
    <source>
        <dbReference type="ARBA" id="ARBA00022840"/>
    </source>
</evidence>
<keyword evidence="11 14" id="KW-0131">Cell cycle</keyword>
<feature type="transmembrane region" description="Helical" evidence="15">
    <location>
        <begin position="6"/>
        <end position="26"/>
    </location>
</feature>
<evidence type="ECO:0000256" key="3">
    <source>
        <dbReference type="ARBA" id="ARBA00012211"/>
    </source>
</evidence>
<evidence type="ECO:0000256" key="14">
    <source>
        <dbReference type="HAMAP-Rule" id="MF_00046"/>
    </source>
</evidence>
<keyword evidence="4 14" id="KW-0963">Cytoplasm</keyword>
<evidence type="ECO:0000256" key="13">
    <source>
        <dbReference type="ARBA" id="ARBA00047833"/>
    </source>
</evidence>
<dbReference type="InterPro" id="IPR036615">
    <property type="entry name" value="Mur_ligase_C_dom_sf"/>
</dbReference>
<keyword evidence="15" id="KW-0472">Membrane</keyword>
<dbReference type="PATRIC" id="fig|1622118.3.peg.2266"/>
<accession>A0A109RP25</accession>
<dbReference type="SUPFAM" id="SSF51984">
    <property type="entry name" value="MurCD N-terminal domain"/>
    <property type="match status" value="1"/>
</dbReference>
<dbReference type="Gene3D" id="3.40.50.720">
    <property type="entry name" value="NAD(P)-binding Rossmann-like Domain"/>
    <property type="match status" value="1"/>
</dbReference>
<comment type="pathway">
    <text evidence="2 14">Cell wall biogenesis; peptidoglycan biosynthesis.</text>
</comment>
<keyword evidence="12 14" id="KW-0961">Cell wall biogenesis/degradation</keyword>
<keyword evidence="15" id="KW-0812">Transmembrane</keyword>
<keyword evidence="9 14" id="KW-0133">Cell shape</keyword>
<evidence type="ECO:0000313" key="20">
    <source>
        <dbReference type="Proteomes" id="UP000059672"/>
    </source>
</evidence>
<proteinExistence type="inferred from homology"/>
<dbReference type="RefSeq" id="WP_068210174.1">
    <property type="nucleotide sequence ID" value="NZ_CP013355.1"/>
</dbReference>
<dbReference type="SUPFAM" id="SSF53244">
    <property type="entry name" value="MurD-like peptide ligases, peptide-binding domain"/>
    <property type="match status" value="1"/>
</dbReference>
<keyword evidence="10 14" id="KW-0573">Peptidoglycan synthesis</keyword>
<feature type="binding site" evidence="14">
    <location>
        <begin position="119"/>
        <end position="125"/>
    </location>
    <ligand>
        <name>ATP</name>
        <dbReference type="ChEBI" id="CHEBI:30616"/>
    </ligand>
</feature>
<feature type="domain" description="Mur ligase C-terminal" evidence="17">
    <location>
        <begin position="306"/>
        <end position="427"/>
    </location>
</feature>
<comment type="similarity">
    <text evidence="14">Belongs to the MurCDEF family.</text>
</comment>
<dbReference type="GO" id="GO:0005524">
    <property type="term" value="F:ATP binding"/>
    <property type="evidence" value="ECO:0007669"/>
    <property type="project" value="UniProtKB-UniRule"/>
</dbReference>
<dbReference type="PANTHER" id="PTHR43445:SF3">
    <property type="entry name" value="UDP-N-ACETYLMURAMATE--L-ALANINE LIGASE"/>
    <property type="match status" value="1"/>
</dbReference>
<dbReference type="OrthoDB" id="9804126at2"/>
<evidence type="ECO:0000256" key="10">
    <source>
        <dbReference type="ARBA" id="ARBA00022984"/>
    </source>
</evidence>
<protein>
    <recommendedName>
        <fullName evidence="3 14">UDP-N-acetylmuramate--L-alanine ligase</fullName>
        <ecNumber evidence="3 14">6.3.2.8</ecNumber>
    </recommendedName>
    <alternativeName>
        <fullName evidence="14">UDP-N-acetylmuramoyl-L-alanine synthetase</fullName>
    </alternativeName>
</protein>
<dbReference type="GO" id="GO:0071555">
    <property type="term" value="P:cell wall organization"/>
    <property type="evidence" value="ECO:0007669"/>
    <property type="project" value="UniProtKB-KW"/>
</dbReference>
<dbReference type="NCBIfam" id="TIGR01082">
    <property type="entry name" value="murC"/>
    <property type="match status" value="1"/>
</dbReference>
<reference evidence="19 20" key="2">
    <citation type="journal article" date="2016" name="Int. J. Syst. Evol. Microbiol.">
        <title>Lutibacter profundi sp. nov., isolated from a deep-sea hydrothermal system on the Arctic Mid-Ocean Ridge and emended description of the genus Lutibacter.</title>
        <authorList>
            <person name="Le Moine Bauer S."/>
            <person name="Roalkvam I."/>
            <person name="Steen I.H."/>
            <person name="Dahle H."/>
        </authorList>
    </citation>
    <scope>NUCLEOTIDE SEQUENCE [LARGE SCALE GENOMIC DNA]</scope>
    <source>
        <strain evidence="19 20">LP1</strain>
    </source>
</reference>
<keyword evidence="15" id="KW-1133">Transmembrane helix</keyword>
<evidence type="ECO:0000256" key="1">
    <source>
        <dbReference type="ARBA" id="ARBA00004496"/>
    </source>
</evidence>
<feature type="domain" description="Mur ligase N-terminal catalytic" evidence="16">
    <location>
        <begin position="9"/>
        <end position="110"/>
    </location>
</feature>
<evidence type="ECO:0000256" key="12">
    <source>
        <dbReference type="ARBA" id="ARBA00023316"/>
    </source>
</evidence>
<dbReference type="InterPro" id="IPR005758">
    <property type="entry name" value="UDP-N-AcMur_Ala_ligase_MurC"/>
</dbReference>
<evidence type="ECO:0000259" key="16">
    <source>
        <dbReference type="Pfam" id="PF01225"/>
    </source>
</evidence>
<dbReference type="Gene3D" id="3.90.190.20">
    <property type="entry name" value="Mur ligase, C-terminal domain"/>
    <property type="match status" value="1"/>
</dbReference>
<comment type="subcellular location">
    <subcellularLocation>
        <location evidence="1 14">Cytoplasm</location>
    </subcellularLocation>
</comment>
<dbReference type="STRING" id="1622118.Lupro_11020"/>
<evidence type="ECO:0000256" key="11">
    <source>
        <dbReference type="ARBA" id="ARBA00023306"/>
    </source>
</evidence>
<dbReference type="Proteomes" id="UP000059672">
    <property type="component" value="Chromosome"/>
</dbReference>
<keyword evidence="8 14" id="KW-0067">ATP-binding</keyword>
<keyword evidence="5 14" id="KW-0436">Ligase</keyword>
<evidence type="ECO:0000256" key="6">
    <source>
        <dbReference type="ARBA" id="ARBA00022618"/>
    </source>
</evidence>
<dbReference type="UniPathway" id="UPA00219"/>
<dbReference type="InterPro" id="IPR013221">
    <property type="entry name" value="Mur_ligase_cen"/>
</dbReference>
<dbReference type="GO" id="GO:0009252">
    <property type="term" value="P:peptidoglycan biosynthetic process"/>
    <property type="evidence" value="ECO:0007669"/>
    <property type="project" value="UniProtKB-UniRule"/>
</dbReference>
<dbReference type="GO" id="GO:0051301">
    <property type="term" value="P:cell division"/>
    <property type="evidence" value="ECO:0007669"/>
    <property type="project" value="UniProtKB-KW"/>
</dbReference>
<dbReference type="KEGG" id="lut:Lupro_11020"/>
<dbReference type="GO" id="GO:0008763">
    <property type="term" value="F:UDP-N-acetylmuramate-L-alanine ligase activity"/>
    <property type="evidence" value="ECO:0007669"/>
    <property type="project" value="UniProtKB-UniRule"/>
</dbReference>
<name>A0A109RP25_9FLAO</name>
<evidence type="ECO:0000256" key="15">
    <source>
        <dbReference type="SAM" id="Phobius"/>
    </source>
</evidence>
<evidence type="ECO:0000313" key="19">
    <source>
        <dbReference type="EMBL" id="AMC11767.1"/>
    </source>
</evidence>
<dbReference type="Gene3D" id="3.40.1190.10">
    <property type="entry name" value="Mur-like, catalytic domain"/>
    <property type="match status" value="1"/>
</dbReference>
<dbReference type="GO" id="GO:0008360">
    <property type="term" value="P:regulation of cell shape"/>
    <property type="evidence" value="ECO:0007669"/>
    <property type="project" value="UniProtKB-KW"/>
</dbReference>
<evidence type="ECO:0000259" key="17">
    <source>
        <dbReference type="Pfam" id="PF02875"/>
    </source>
</evidence>
<evidence type="ECO:0000256" key="2">
    <source>
        <dbReference type="ARBA" id="ARBA00004752"/>
    </source>
</evidence>
<dbReference type="SUPFAM" id="SSF53623">
    <property type="entry name" value="MurD-like peptide ligases, catalytic domain"/>
    <property type="match status" value="1"/>
</dbReference>
<evidence type="ECO:0000256" key="5">
    <source>
        <dbReference type="ARBA" id="ARBA00022598"/>
    </source>
</evidence>
<dbReference type="InterPro" id="IPR036565">
    <property type="entry name" value="Mur-like_cat_sf"/>
</dbReference>
<dbReference type="Pfam" id="PF08245">
    <property type="entry name" value="Mur_ligase_M"/>
    <property type="match status" value="1"/>
</dbReference>
<dbReference type="InterPro" id="IPR004101">
    <property type="entry name" value="Mur_ligase_C"/>
</dbReference>
<dbReference type="AlphaFoldDB" id="A0A109RP25"/>
<keyword evidence="6 14" id="KW-0132">Cell division</keyword>
<organism evidence="19 20">
    <name type="scientific">Lutibacter profundi</name>
    <dbReference type="NCBI Taxonomy" id="1622118"/>
    <lineage>
        <taxon>Bacteria</taxon>
        <taxon>Pseudomonadati</taxon>
        <taxon>Bacteroidota</taxon>
        <taxon>Flavobacteriia</taxon>
        <taxon>Flavobacteriales</taxon>
        <taxon>Flavobacteriaceae</taxon>
        <taxon>Lutibacter</taxon>
    </lineage>
</organism>
<dbReference type="EMBL" id="CP013355">
    <property type="protein sequence ID" value="AMC11767.1"/>
    <property type="molecule type" value="Genomic_DNA"/>
</dbReference>
<feature type="domain" description="Mur ligase central" evidence="18">
    <location>
        <begin position="117"/>
        <end position="284"/>
    </location>
</feature>
<keyword evidence="7 14" id="KW-0547">Nucleotide-binding</keyword>
<comment type="function">
    <text evidence="14">Cell wall formation.</text>
</comment>
<reference evidence="20" key="1">
    <citation type="submission" date="2015-12" db="EMBL/GenBank/DDBJ databases">
        <title>Complete genome sequence of Lutibacter profundus strain LP1.</title>
        <authorList>
            <person name="Wissuwa J."/>
            <person name="Le Moine Bauer S."/>
            <person name="Stokke R."/>
            <person name="Dahle H."/>
            <person name="Steen I.H."/>
        </authorList>
    </citation>
    <scope>NUCLEOTIDE SEQUENCE [LARGE SCALE GENOMIC DNA]</scope>
    <source>
        <strain evidence="20">LP1</strain>
    </source>
</reference>
<evidence type="ECO:0000256" key="7">
    <source>
        <dbReference type="ARBA" id="ARBA00022741"/>
    </source>
</evidence>
<evidence type="ECO:0000259" key="18">
    <source>
        <dbReference type="Pfam" id="PF08245"/>
    </source>
</evidence>
<dbReference type="Pfam" id="PF01225">
    <property type="entry name" value="Mur_ligase"/>
    <property type="match status" value="1"/>
</dbReference>
<sequence>MNLESIHSVYFIGIGGVGMSAVANYFKSNGKNVAGYDKVSTDITKSLQEIGVHLHFEDSIDLIPSEFKQKENMIVVYTPAIPKNNSELCYFLENDFNVLKRSEILGEITKNTICLAVAGTHGKTTTSTILGHILKEAGVNATSFLGGISENYNSNLILGGNEISVVEADEFDRSFLKLSPNIGCITSIDADHLDIYGNHFELEKSFKKFATKISDTIIVRNGLPINGLTYGINENSDFDAKNLKIIDGTYIFDIQTPTEYFKDIKINLPGKHNVLNTVAALAMANSFGVPLPVIAKALLTFRGIKRRFSYKIKTDNLVLIDDYAHHPTEINAVVDSVKEMYPSKKILGVFQPHLYSRTKDFITNFAVSLSQFDELILLDIYPARELPIEGVSSAWLLSKITIEKKQISSKKKLAENILQSKAKIIVMIGAGDIGELVDEIKNNLSVES</sequence>
<dbReference type="HAMAP" id="MF_00046">
    <property type="entry name" value="MurC"/>
    <property type="match status" value="1"/>
</dbReference>
<dbReference type="GO" id="GO:0005737">
    <property type="term" value="C:cytoplasm"/>
    <property type="evidence" value="ECO:0007669"/>
    <property type="project" value="UniProtKB-SubCell"/>
</dbReference>
<comment type="catalytic activity">
    <reaction evidence="13 14">
        <text>UDP-N-acetyl-alpha-D-muramate + L-alanine + ATP = UDP-N-acetyl-alpha-D-muramoyl-L-alanine + ADP + phosphate + H(+)</text>
        <dbReference type="Rhea" id="RHEA:23372"/>
        <dbReference type="ChEBI" id="CHEBI:15378"/>
        <dbReference type="ChEBI" id="CHEBI:30616"/>
        <dbReference type="ChEBI" id="CHEBI:43474"/>
        <dbReference type="ChEBI" id="CHEBI:57972"/>
        <dbReference type="ChEBI" id="CHEBI:70757"/>
        <dbReference type="ChEBI" id="CHEBI:83898"/>
        <dbReference type="ChEBI" id="CHEBI:456216"/>
        <dbReference type="EC" id="6.3.2.8"/>
    </reaction>
</comment>
<dbReference type="PANTHER" id="PTHR43445">
    <property type="entry name" value="UDP-N-ACETYLMURAMATE--L-ALANINE LIGASE-RELATED"/>
    <property type="match status" value="1"/>
</dbReference>
<keyword evidence="20" id="KW-1185">Reference proteome</keyword>
<evidence type="ECO:0000256" key="9">
    <source>
        <dbReference type="ARBA" id="ARBA00022960"/>
    </source>
</evidence>
<gene>
    <name evidence="14" type="primary">murC</name>
    <name evidence="19" type="ORF">Lupro_11020</name>
</gene>
<dbReference type="InterPro" id="IPR000713">
    <property type="entry name" value="Mur_ligase_N"/>
</dbReference>